<dbReference type="InterPro" id="IPR019345">
    <property type="entry name" value="ARMET_C"/>
</dbReference>
<organism evidence="3 4">
    <name type="scientific">Symbiodinium pilosum</name>
    <name type="common">Dinoflagellate</name>
    <dbReference type="NCBI Taxonomy" id="2952"/>
    <lineage>
        <taxon>Eukaryota</taxon>
        <taxon>Sar</taxon>
        <taxon>Alveolata</taxon>
        <taxon>Dinophyceae</taxon>
        <taxon>Suessiales</taxon>
        <taxon>Symbiodiniaceae</taxon>
        <taxon>Symbiodinium</taxon>
    </lineage>
</organism>
<dbReference type="GO" id="GO:0003779">
    <property type="term" value="F:actin binding"/>
    <property type="evidence" value="ECO:0007669"/>
    <property type="project" value="InterPro"/>
</dbReference>
<dbReference type="Proteomes" id="UP000649617">
    <property type="component" value="Unassembled WGS sequence"/>
</dbReference>
<evidence type="ECO:0000313" key="4">
    <source>
        <dbReference type="Proteomes" id="UP000649617"/>
    </source>
</evidence>
<gene>
    <name evidence="3" type="ORF">SPIL2461_LOCUS8474</name>
</gene>
<dbReference type="AlphaFoldDB" id="A0A812PAJ5"/>
<dbReference type="SUPFAM" id="SSF55753">
    <property type="entry name" value="Actin depolymerizing proteins"/>
    <property type="match status" value="1"/>
</dbReference>
<dbReference type="OrthoDB" id="425161at2759"/>
<name>A0A812PAJ5_SYMPI</name>
<sequence>MAAASTGGGLFRTDGGVKASSGLDIDAEVHEAWSRVRSGDATWILLEYEGKNKLKLRASGTSGPELVSGLVDDQVLFGGLRTKAGKFLCLMCTGADVGGMAKGRAAAHKNAAFNALEGTVGEVCALSKDEFVQLLISFAVAEDEATLLTVMTRGLATEIEVPHGKDLGYAKNRAIDKLWQNIPFCHAVAALSNLRMFDADSGEELQEGEAVQDGMKLLLALEEPGEGPSAAASAFASVVSAVGRHKLGLDGSGNAGSSREELQKLSLKELKKRLQEAGLSADGCLEKSDLVDRLLDNKKAFLPSTGDKEAAAQLAEFVSGNRKVPVDTYFIDSRSAAFLQAAPDGKQLCENLNFLGGFGVREIHGLTVAFLSGCGPKNGLGKNGFQGQSLQLI</sequence>
<dbReference type="InterPro" id="IPR029006">
    <property type="entry name" value="ADF-H/Gelsolin-like_dom_sf"/>
</dbReference>
<dbReference type="Gene3D" id="1.10.720.30">
    <property type="entry name" value="SAP domain"/>
    <property type="match status" value="1"/>
</dbReference>
<feature type="domain" description="ARMET C-terminal" evidence="2">
    <location>
        <begin position="261"/>
        <end position="297"/>
    </location>
</feature>
<protein>
    <recommendedName>
        <fullName evidence="5">SAP domain-containing protein</fullName>
    </recommendedName>
</protein>
<evidence type="ECO:0000259" key="2">
    <source>
        <dbReference type="Pfam" id="PF10208"/>
    </source>
</evidence>
<comment type="caution">
    <text evidence="3">The sequence shown here is derived from an EMBL/GenBank/DDBJ whole genome shotgun (WGS) entry which is preliminary data.</text>
</comment>
<dbReference type="InterPro" id="IPR002108">
    <property type="entry name" value="ADF-H"/>
</dbReference>
<dbReference type="Pfam" id="PF10208">
    <property type="entry name" value="ARMET_C"/>
    <property type="match status" value="1"/>
</dbReference>
<feature type="domain" description="ADF-H" evidence="1">
    <location>
        <begin position="22"/>
        <end position="130"/>
    </location>
</feature>
<dbReference type="SUPFAM" id="SSF68906">
    <property type="entry name" value="SAP domain"/>
    <property type="match status" value="1"/>
</dbReference>
<evidence type="ECO:0000259" key="1">
    <source>
        <dbReference type="Pfam" id="PF00241"/>
    </source>
</evidence>
<reference evidence="3" key="1">
    <citation type="submission" date="2021-02" db="EMBL/GenBank/DDBJ databases">
        <authorList>
            <person name="Dougan E. K."/>
            <person name="Rhodes N."/>
            <person name="Thang M."/>
            <person name="Chan C."/>
        </authorList>
    </citation>
    <scope>NUCLEOTIDE SEQUENCE</scope>
</reference>
<accession>A0A812PAJ5</accession>
<dbReference type="Pfam" id="PF00241">
    <property type="entry name" value="Cofilin_ADF"/>
    <property type="match status" value="1"/>
</dbReference>
<dbReference type="Gene3D" id="3.40.20.10">
    <property type="entry name" value="Severin"/>
    <property type="match status" value="1"/>
</dbReference>
<dbReference type="EMBL" id="CAJNIZ010013969">
    <property type="protein sequence ID" value="CAE7356362.1"/>
    <property type="molecule type" value="Genomic_DNA"/>
</dbReference>
<evidence type="ECO:0000313" key="3">
    <source>
        <dbReference type="EMBL" id="CAE7356362.1"/>
    </source>
</evidence>
<evidence type="ECO:0008006" key="5">
    <source>
        <dbReference type="Google" id="ProtNLM"/>
    </source>
</evidence>
<keyword evidence="4" id="KW-1185">Reference proteome</keyword>
<proteinExistence type="predicted"/>
<dbReference type="InterPro" id="IPR036361">
    <property type="entry name" value="SAP_dom_sf"/>
</dbReference>